<evidence type="ECO:0000313" key="1">
    <source>
        <dbReference type="EMBL" id="GEM75682.1"/>
    </source>
</evidence>
<comment type="caution">
    <text evidence="1">The sequence shown here is derived from an EMBL/GenBank/DDBJ whole genome shotgun (WGS) entry which is preliminary data.</text>
</comment>
<dbReference type="AlphaFoldDB" id="A0A511QGW2"/>
<protein>
    <submittedName>
        <fullName evidence="1">Uncharacterized protein</fullName>
    </submittedName>
</protein>
<accession>A0A511QGW2</accession>
<name>A0A511QGW2_9VIBR</name>
<dbReference type="EMBL" id="BJXJ01000015">
    <property type="protein sequence ID" value="GEM75682.1"/>
    <property type="molecule type" value="Genomic_DNA"/>
</dbReference>
<dbReference type="OrthoDB" id="5887319at2"/>
<sequence length="63" mass="7521">MSHTDASHRDAKQDNPPVQQYVMLREKRILHRWREEGETISLSPSQAEYHLINQHLELKQESK</sequence>
<gene>
    <name evidence="1" type="ORF">VSA01S_17940</name>
</gene>
<proteinExistence type="predicted"/>
<dbReference type="Proteomes" id="UP000321922">
    <property type="component" value="Unassembled WGS sequence"/>
</dbReference>
<evidence type="ECO:0000313" key="2">
    <source>
        <dbReference type="Proteomes" id="UP000321922"/>
    </source>
</evidence>
<dbReference type="RefSeq" id="WP_021708316.1">
    <property type="nucleotide sequence ID" value="NZ_BAOJ01000029.1"/>
</dbReference>
<keyword evidence="2" id="KW-1185">Reference proteome</keyword>
<reference evidence="1 2" key="1">
    <citation type="submission" date="2019-07" db="EMBL/GenBank/DDBJ databases">
        <title>Whole genome shotgun sequence of Vibrio sagamiensis NBRC 104589.</title>
        <authorList>
            <person name="Hosoyama A."/>
            <person name="Uohara A."/>
            <person name="Ohji S."/>
            <person name="Ichikawa N."/>
        </authorList>
    </citation>
    <scope>NUCLEOTIDE SEQUENCE [LARGE SCALE GENOMIC DNA]</scope>
    <source>
        <strain evidence="1 2">NBRC 104589</strain>
    </source>
</reference>
<organism evidence="1 2">
    <name type="scientific">Vibrio sagamiensis NBRC 104589</name>
    <dbReference type="NCBI Taxonomy" id="1219064"/>
    <lineage>
        <taxon>Bacteria</taxon>
        <taxon>Pseudomonadati</taxon>
        <taxon>Pseudomonadota</taxon>
        <taxon>Gammaproteobacteria</taxon>
        <taxon>Vibrionales</taxon>
        <taxon>Vibrionaceae</taxon>
        <taxon>Vibrio</taxon>
    </lineage>
</organism>